<evidence type="ECO:0000313" key="2">
    <source>
        <dbReference type="EMBL" id="KAK9125488.1"/>
    </source>
</evidence>
<name>A0AAP0J142_9MAGN</name>
<organism evidence="2 3">
    <name type="scientific">Stephania cephalantha</name>
    <dbReference type="NCBI Taxonomy" id="152367"/>
    <lineage>
        <taxon>Eukaryota</taxon>
        <taxon>Viridiplantae</taxon>
        <taxon>Streptophyta</taxon>
        <taxon>Embryophyta</taxon>
        <taxon>Tracheophyta</taxon>
        <taxon>Spermatophyta</taxon>
        <taxon>Magnoliopsida</taxon>
        <taxon>Ranunculales</taxon>
        <taxon>Menispermaceae</taxon>
        <taxon>Menispermoideae</taxon>
        <taxon>Cissampelideae</taxon>
        <taxon>Stephania</taxon>
    </lineage>
</organism>
<dbReference type="PANTHER" id="PTHR31881:SF11">
    <property type="entry name" value="PROTEIN, PUTATIVE-RELATED"/>
    <property type="match status" value="1"/>
</dbReference>
<comment type="caution">
    <text evidence="2">The sequence shown here is derived from an EMBL/GenBank/DDBJ whole genome shotgun (WGS) entry which is preliminary data.</text>
</comment>
<dbReference type="Proteomes" id="UP001419268">
    <property type="component" value="Unassembled WGS sequence"/>
</dbReference>
<keyword evidence="3" id="KW-1185">Reference proteome</keyword>
<proteinExistence type="predicted"/>
<dbReference type="Pfam" id="PF04654">
    <property type="entry name" value="DUF599"/>
    <property type="match status" value="1"/>
</dbReference>
<evidence type="ECO:0000256" key="1">
    <source>
        <dbReference type="SAM" id="Phobius"/>
    </source>
</evidence>
<accession>A0AAP0J142</accession>
<reference evidence="2 3" key="1">
    <citation type="submission" date="2024-01" db="EMBL/GenBank/DDBJ databases">
        <title>Genome assemblies of Stephania.</title>
        <authorList>
            <person name="Yang L."/>
        </authorList>
    </citation>
    <scope>NUCLEOTIDE SEQUENCE [LARGE SCALE GENOMIC DNA]</scope>
    <source>
        <strain evidence="2">JXDWG</strain>
        <tissue evidence="2">Leaf</tissue>
    </source>
</reference>
<feature type="transmembrane region" description="Helical" evidence="1">
    <location>
        <begin position="44"/>
        <end position="66"/>
    </location>
</feature>
<gene>
    <name evidence="2" type="ORF">Scep_014334</name>
</gene>
<evidence type="ECO:0000313" key="3">
    <source>
        <dbReference type="Proteomes" id="UP001419268"/>
    </source>
</evidence>
<dbReference type="EMBL" id="JBBNAG010000006">
    <property type="protein sequence ID" value="KAK9125488.1"/>
    <property type="molecule type" value="Genomic_DNA"/>
</dbReference>
<keyword evidence="1" id="KW-1133">Transmembrane helix</keyword>
<dbReference type="PANTHER" id="PTHR31881">
    <property type="match status" value="1"/>
</dbReference>
<sequence>MTQHDIIIPTHIYKQYKHICNVYIYIYTIVGHAYQNLKVVEMGWVLIFDVIVLPLCVLLFLGYHAFLCYSYRNKPHLTTIGLSAVRRAWPSSIIEDESKSMLVAQSLRNTIMGSVLSAVVATA</sequence>
<dbReference type="InterPro" id="IPR006747">
    <property type="entry name" value="DUF599"/>
</dbReference>
<keyword evidence="1" id="KW-0472">Membrane</keyword>
<protein>
    <submittedName>
        <fullName evidence="2">Uncharacterized protein</fullName>
    </submittedName>
</protein>
<keyword evidence="1" id="KW-0812">Transmembrane</keyword>
<dbReference type="AlphaFoldDB" id="A0AAP0J142"/>